<evidence type="ECO:0008006" key="3">
    <source>
        <dbReference type="Google" id="ProtNLM"/>
    </source>
</evidence>
<reference evidence="1 2" key="1">
    <citation type="journal article" date="2014" name="PLoS ONE">
        <title>Physiological and genomic features of a novel sulfur-oxidizing gammaproteobacterium belonging to a previously uncultivated symbiotic lineage isolated from a hydrothermal vent.</title>
        <authorList>
            <person name="Nunoura T."/>
            <person name="Takaki Y."/>
            <person name="Kazama H."/>
            <person name="Kakuta J."/>
            <person name="Shimamura S."/>
            <person name="Makita H."/>
            <person name="Hirai M."/>
            <person name="Miyazaki M."/>
            <person name="Takai K."/>
        </authorList>
    </citation>
    <scope>NUCLEOTIDE SEQUENCE [LARGE SCALE GENOMIC DNA]</scope>
    <source>
        <strain evidence="1 2">Hiromi1</strain>
    </source>
</reference>
<dbReference type="RefSeq" id="WP_041069672.1">
    <property type="nucleotide sequence ID" value="NZ_AP012273.1"/>
</dbReference>
<dbReference type="EMBL" id="AP012273">
    <property type="protein sequence ID" value="BAO45695.1"/>
    <property type="molecule type" value="Genomic_DNA"/>
</dbReference>
<dbReference type="Proteomes" id="UP000031631">
    <property type="component" value="Chromosome"/>
</dbReference>
<evidence type="ECO:0000313" key="1">
    <source>
        <dbReference type="EMBL" id="BAO45695.1"/>
    </source>
</evidence>
<dbReference type="SUPFAM" id="SSF47175">
    <property type="entry name" value="Cytochromes"/>
    <property type="match status" value="1"/>
</dbReference>
<dbReference type="AlphaFoldDB" id="A0A7U6GL97"/>
<accession>A0A7U6GL97</accession>
<protein>
    <recommendedName>
        <fullName evidence="3">Cytochrome c</fullName>
    </recommendedName>
</protein>
<name>A0A7U6GL97_9GAMM</name>
<sequence length="153" mass="16591">MCKFCWTLLLLLLLAIGGVVYKFGFLGSVEQAPDGRQALLLTVEERNLVLGEMRAFLVAVQQIIAATNREDMEAAAKAAHKVGMAAQGAVPPGLIGKLPMEFKKLGFSTHKKFDELSLDAAQLGDPQHTREQLAVLMNNCIACHATYSLSPTH</sequence>
<keyword evidence="2" id="KW-1185">Reference proteome</keyword>
<dbReference type="GO" id="GO:0022900">
    <property type="term" value="P:electron transport chain"/>
    <property type="evidence" value="ECO:0007669"/>
    <property type="project" value="InterPro"/>
</dbReference>
<dbReference type="GO" id="GO:0020037">
    <property type="term" value="F:heme binding"/>
    <property type="evidence" value="ECO:0007669"/>
    <property type="project" value="InterPro"/>
</dbReference>
<dbReference type="GO" id="GO:0009055">
    <property type="term" value="F:electron transfer activity"/>
    <property type="evidence" value="ECO:0007669"/>
    <property type="project" value="InterPro"/>
</dbReference>
<gene>
    <name evidence="1" type="ORF">TBH_C2794</name>
</gene>
<dbReference type="GO" id="GO:0005506">
    <property type="term" value="F:iron ion binding"/>
    <property type="evidence" value="ECO:0007669"/>
    <property type="project" value="InterPro"/>
</dbReference>
<dbReference type="OrthoDB" id="1150802at2"/>
<proteinExistence type="predicted"/>
<evidence type="ECO:0000313" key="2">
    <source>
        <dbReference type="Proteomes" id="UP000031631"/>
    </source>
</evidence>
<dbReference type="KEGG" id="tbn:TBH_C2794"/>
<organism evidence="1 2">
    <name type="scientific">Thiolapillus brandeum</name>
    <dbReference type="NCBI Taxonomy" id="1076588"/>
    <lineage>
        <taxon>Bacteria</taxon>
        <taxon>Pseudomonadati</taxon>
        <taxon>Pseudomonadota</taxon>
        <taxon>Gammaproteobacteria</taxon>
        <taxon>Chromatiales</taxon>
        <taxon>Sedimenticolaceae</taxon>
        <taxon>Thiolapillus</taxon>
    </lineage>
</organism>
<dbReference type="InterPro" id="IPR010980">
    <property type="entry name" value="Cyt_c/b562"/>
</dbReference>